<organism evidence="18 19">
    <name type="scientific">Chitinophaga cymbidii</name>
    <dbReference type="NCBI Taxonomy" id="1096750"/>
    <lineage>
        <taxon>Bacteria</taxon>
        <taxon>Pseudomonadati</taxon>
        <taxon>Bacteroidota</taxon>
        <taxon>Chitinophagia</taxon>
        <taxon>Chitinophagales</taxon>
        <taxon>Chitinophagaceae</taxon>
        <taxon>Chitinophaga</taxon>
    </lineage>
</organism>
<evidence type="ECO:0000256" key="12">
    <source>
        <dbReference type="ARBA" id="ARBA00023139"/>
    </source>
</evidence>
<dbReference type="Pfam" id="PF02563">
    <property type="entry name" value="Poly_export"/>
    <property type="match status" value="1"/>
</dbReference>
<feature type="domain" description="Soluble ligand binding" evidence="16">
    <location>
        <begin position="559"/>
        <end position="604"/>
    </location>
</feature>
<reference evidence="18 19" key="1">
    <citation type="submission" date="2019-07" db="EMBL/GenBank/DDBJ databases">
        <title>Whole genome shotgun sequence of Chitinophaga cymbidii NBRC 109752.</title>
        <authorList>
            <person name="Hosoyama A."/>
            <person name="Uohara A."/>
            <person name="Ohji S."/>
            <person name="Ichikawa N."/>
        </authorList>
    </citation>
    <scope>NUCLEOTIDE SEQUENCE [LARGE SCALE GENOMIC DNA]</scope>
    <source>
        <strain evidence="18 19">NBRC 109752</strain>
    </source>
</reference>
<evidence type="ECO:0000259" key="17">
    <source>
        <dbReference type="Pfam" id="PF22461"/>
    </source>
</evidence>
<evidence type="ECO:0000256" key="14">
    <source>
        <dbReference type="ARBA" id="ARBA00023288"/>
    </source>
</evidence>
<keyword evidence="7" id="KW-0732">Signal</keyword>
<keyword evidence="6" id="KW-0812">Transmembrane</keyword>
<comment type="similarity">
    <text evidence="2">Belongs to the BexD/CtrA/VexA family.</text>
</comment>
<dbReference type="Pfam" id="PF10531">
    <property type="entry name" value="SLBB"/>
    <property type="match status" value="4"/>
</dbReference>
<evidence type="ECO:0000256" key="7">
    <source>
        <dbReference type="ARBA" id="ARBA00022729"/>
    </source>
</evidence>
<dbReference type="AlphaFoldDB" id="A0A512RGF1"/>
<feature type="domain" description="SLBB" evidence="17">
    <location>
        <begin position="206"/>
        <end position="283"/>
    </location>
</feature>
<sequence length="787" mass="87921">MRVENLSDEEIRQLVAEMKRNNVSFDQIDSYAQQKSIPASEVVKLKDRIRMLNLDKELTGNDKPPVVKQEQADRSVNDGTIISAKDIQPMTEEERKRAKIFGSELFSNKNLTFEPNLRLPTPPNYRLAAGDELVIDVYGYSEVQHNLKVSPEGHVRIPYVGPVYVNGLTMEEARIRVTKQLSTIYGGIKSGNTFVQVSLGTIRSIRVLLIGEVMRPGSYTLPSLATIANALYVSGGPGENGSFRDIQVIRNGQPVTTFDLYDFLRDGDLTNNIVLQDQDIVKVNPYKTRVELTGEVKRPAIFEVKEGETLQDVINVAGGYTDISFKDVIRAYRINNREREVVNIAAEEVATFQPSSGDKYFIDAVLNRFTNRVMISGAVFHPGEYALESNMTVADLIKKADGVKEEASLGRAIIFRLKEDYTPAGISFSLEDVLSGKQSVALSREDSVVIYSKLELREDYQVKISGQVNTPGYFAYIDSLHVEDLILMAGGLRDAASLKRVEVARRIRGKDYNPSDSAVAIVAQFDITADLSPLARFALQPFDEVIIRKSPTYVEQATVSIDGEVVYPGAYTINSKRERISDLMRRAGGLRPEAYSEGAVLLRKTFVNSSDSALLESKLQVYYNKLQDSADIYNVQNAVSRKEQLLGINLDEIMKHPGSKFDLYLEEGDVIRIPKKLQTVQLFGEIYFPKKVRYDKGIRFRDYIRGAGGFTSNALKRRGYIVYANGEVKSTRKLLFFNSYPKVKPGAEIYIPKKGEQKGLSGQEAVAVTTGIASLALIIVTILDRIR</sequence>
<evidence type="ECO:0000313" key="18">
    <source>
        <dbReference type="EMBL" id="GEP94780.1"/>
    </source>
</evidence>
<dbReference type="EMBL" id="BKAU01000001">
    <property type="protein sequence ID" value="GEP94780.1"/>
    <property type="molecule type" value="Genomic_DNA"/>
</dbReference>
<evidence type="ECO:0000313" key="19">
    <source>
        <dbReference type="Proteomes" id="UP000321436"/>
    </source>
</evidence>
<evidence type="ECO:0000256" key="6">
    <source>
        <dbReference type="ARBA" id="ARBA00022692"/>
    </source>
</evidence>
<keyword evidence="11" id="KW-0472">Membrane</keyword>
<evidence type="ECO:0000256" key="13">
    <source>
        <dbReference type="ARBA" id="ARBA00023237"/>
    </source>
</evidence>
<gene>
    <name evidence="18" type="ORF">CCY01nite_10400</name>
</gene>
<evidence type="ECO:0000256" key="2">
    <source>
        <dbReference type="ARBA" id="ARBA00009450"/>
    </source>
</evidence>
<keyword evidence="10" id="KW-0626">Porin</keyword>
<keyword evidence="9" id="KW-0406">Ion transport</keyword>
<comment type="caution">
    <text evidence="18">The sequence shown here is derived from an EMBL/GenBank/DDBJ whole genome shotgun (WGS) entry which is preliminary data.</text>
</comment>
<dbReference type="GO" id="GO:0015159">
    <property type="term" value="F:polysaccharide transmembrane transporter activity"/>
    <property type="evidence" value="ECO:0007669"/>
    <property type="project" value="InterPro"/>
</dbReference>
<evidence type="ECO:0000256" key="9">
    <source>
        <dbReference type="ARBA" id="ARBA00023065"/>
    </source>
</evidence>
<keyword evidence="4" id="KW-1134">Transmembrane beta strand</keyword>
<evidence type="ECO:0000259" key="15">
    <source>
        <dbReference type="Pfam" id="PF02563"/>
    </source>
</evidence>
<dbReference type="InterPro" id="IPR054765">
    <property type="entry name" value="SLBB_dom"/>
</dbReference>
<keyword evidence="5" id="KW-0762">Sugar transport</keyword>
<keyword evidence="12" id="KW-0564">Palmitate</keyword>
<evidence type="ECO:0000256" key="4">
    <source>
        <dbReference type="ARBA" id="ARBA00022452"/>
    </source>
</evidence>
<dbReference type="Gene3D" id="3.10.560.10">
    <property type="entry name" value="Outer membrane lipoprotein wza domain like"/>
    <property type="match status" value="6"/>
</dbReference>
<evidence type="ECO:0000256" key="3">
    <source>
        <dbReference type="ARBA" id="ARBA00022448"/>
    </source>
</evidence>
<evidence type="ECO:0000256" key="5">
    <source>
        <dbReference type="ARBA" id="ARBA00022597"/>
    </source>
</evidence>
<feature type="domain" description="Soluble ligand binding" evidence="16">
    <location>
        <begin position="290"/>
        <end position="323"/>
    </location>
</feature>
<dbReference type="PANTHER" id="PTHR33619:SF3">
    <property type="entry name" value="POLYSACCHARIDE EXPORT PROTEIN GFCE-RELATED"/>
    <property type="match status" value="1"/>
</dbReference>
<evidence type="ECO:0000256" key="10">
    <source>
        <dbReference type="ARBA" id="ARBA00023114"/>
    </source>
</evidence>
<comment type="subcellular location">
    <subcellularLocation>
        <location evidence="1">Cell outer membrane</location>
        <topology evidence="1">Multi-pass membrane protein</topology>
    </subcellularLocation>
</comment>
<dbReference type="Gene3D" id="3.30.1950.10">
    <property type="entry name" value="wza like domain"/>
    <property type="match status" value="1"/>
</dbReference>
<dbReference type="InterPro" id="IPR019554">
    <property type="entry name" value="Soluble_ligand-bd"/>
</dbReference>
<keyword evidence="8" id="KW-0625">Polysaccharide transport</keyword>
<feature type="domain" description="Polysaccharide export protein N-terminal" evidence="15">
    <location>
        <begin position="120"/>
        <end position="185"/>
    </location>
</feature>
<keyword evidence="3" id="KW-0813">Transport</keyword>
<proteinExistence type="inferred from homology"/>
<keyword evidence="13" id="KW-0998">Cell outer membrane</keyword>
<dbReference type="Proteomes" id="UP000321436">
    <property type="component" value="Unassembled WGS sequence"/>
</dbReference>
<evidence type="ECO:0000259" key="16">
    <source>
        <dbReference type="Pfam" id="PF10531"/>
    </source>
</evidence>
<keyword evidence="19" id="KW-1185">Reference proteome</keyword>
<evidence type="ECO:0000256" key="1">
    <source>
        <dbReference type="ARBA" id="ARBA00004571"/>
    </source>
</evidence>
<feature type="domain" description="Soluble ligand binding" evidence="16">
    <location>
        <begin position="462"/>
        <end position="509"/>
    </location>
</feature>
<dbReference type="InterPro" id="IPR003715">
    <property type="entry name" value="Poly_export_N"/>
</dbReference>
<evidence type="ECO:0000256" key="11">
    <source>
        <dbReference type="ARBA" id="ARBA00023136"/>
    </source>
</evidence>
<dbReference type="InterPro" id="IPR049712">
    <property type="entry name" value="Poly_export"/>
</dbReference>
<name>A0A512RGF1_9BACT</name>
<protein>
    <submittedName>
        <fullName evidence="18">Capsule polysaccharide transporter</fullName>
    </submittedName>
</protein>
<dbReference type="PANTHER" id="PTHR33619">
    <property type="entry name" value="POLYSACCHARIDE EXPORT PROTEIN GFCE-RELATED"/>
    <property type="match status" value="1"/>
</dbReference>
<keyword evidence="14" id="KW-0449">Lipoprotein</keyword>
<accession>A0A512RGF1</accession>
<dbReference type="SUPFAM" id="SSF142984">
    <property type="entry name" value="Nqo1 middle domain-like"/>
    <property type="match status" value="1"/>
</dbReference>
<dbReference type="Pfam" id="PF22461">
    <property type="entry name" value="SLBB_2"/>
    <property type="match status" value="1"/>
</dbReference>
<evidence type="ECO:0000256" key="8">
    <source>
        <dbReference type="ARBA" id="ARBA00023047"/>
    </source>
</evidence>
<feature type="domain" description="Soluble ligand binding" evidence="16">
    <location>
        <begin position="372"/>
        <end position="420"/>
    </location>
</feature>